<gene>
    <name evidence="1" type="ORF">C2845_PM04G09670</name>
</gene>
<organism evidence="1 2">
    <name type="scientific">Panicum miliaceum</name>
    <name type="common">Proso millet</name>
    <name type="synonym">Broomcorn millet</name>
    <dbReference type="NCBI Taxonomy" id="4540"/>
    <lineage>
        <taxon>Eukaryota</taxon>
        <taxon>Viridiplantae</taxon>
        <taxon>Streptophyta</taxon>
        <taxon>Embryophyta</taxon>
        <taxon>Tracheophyta</taxon>
        <taxon>Spermatophyta</taxon>
        <taxon>Magnoliopsida</taxon>
        <taxon>Liliopsida</taxon>
        <taxon>Poales</taxon>
        <taxon>Poaceae</taxon>
        <taxon>PACMAD clade</taxon>
        <taxon>Panicoideae</taxon>
        <taxon>Panicodae</taxon>
        <taxon>Paniceae</taxon>
        <taxon>Panicinae</taxon>
        <taxon>Panicum</taxon>
        <taxon>Panicum sect. Panicum</taxon>
    </lineage>
</organism>
<dbReference type="OrthoDB" id="70874at2759"/>
<dbReference type="AlphaFoldDB" id="A0A3L6QMG7"/>
<dbReference type="Proteomes" id="UP000275267">
    <property type="component" value="Unassembled WGS sequence"/>
</dbReference>
<reference evidence="2" key="1">
    <citation type="journal article" date="2019" name="Nat. Commun.">
        <title>The genome of broomcorn millet.</title>
        <authorList>
            <person name="Zou C."/>
            <person name="Miki D."/>
            <person name="Li D."/>
            <person name="Tang Q."/>
            <person name="Xiao L."/>
            <person name="Rajput S."/>
            <person name="Deng P."/>
            <person name="Jia W."/>
            <person name="Huang R."/>
            <person name="Zhang M."/>
            <person name="Sun Y."/>
            <person name="Hu J."/>
            <person name="Fu X."/>
            <person name="Schnable P.S."/>
            <person name="Li F."/>
            <person name="Zhang H."/>
            <person name="Feng B."/>
            <person name="Zhu X."/>
            <person name="Liu R."/>
            <person name="Schnable J.C."/>
            <person name="Zhu J.-K."/>
            <person name="Zhang H."/>
        </authorList>
    </citation>
    <scope>NUCLEOTIDE SEQUENCE [LARGE SCALE GENOMIC DNA]</scope>
</reference>
<comment type="caution">
    <text evidence="1">The sequence shown here is derived from an EMBL/GenBank/DDBJ whole genome shotgun (WGS) entry which is preliminary data.</text>
</comment>
<evidence type="ECO:0000313" key="1">
    <source>
        <dbReference type="EMBL" id="RLM84678.1"/>
    </source>
</evidence>
<protein>
    <submittedName>
        <fullName evidence="1">Uncharacterized protein</fullName>
    </submittedName>
</protein>
<accession>A0A3L6QMG7</accession>
<dbReference type="EMBL" id="PQIB02000011">
    <property type="protein sequence ID" value="RLM84678.1"/>
    <property type="molecule type" value="Genomic_DNA"/>
</dbReference>
<keyword evidence="2" id="KW-1185">Reference proteome</keyword>
<sequence>MNIGAVSNPIQHAKSIKKLIDESDDGLYAHLHKDNYADVSFPIKGNPPISEQHSYPAFASMDHNRHSRIPKGCQLHSSNLSGLESSNCLTQALPIGSSTDGTLLNAVSQYKQPSAHMEHEARNQVSLPQNLLPRTQGTSSSVPDMYGNTQNMASSGSSHVAPVASLDNMQWASFIQQNPGMAPDFTNRPPGEPETR</sequence>
<name>A0A3L6QMG7_PANMI</name>
<evidence type="ECO:0000313" key="2">
    <source>
        <dbReference type="Proteomes" id="UP000275267"/>
    </source>
</evidence>
<proteinExistence type="predicted"/>